<dbReference type="Pfam" id="PF04055">
    <property type="entry name" value="Radical_SAM"/>
    <property type="match status" value="1"/>
</dbReference>
<dbReference type="KEGG" id="mdv:C5Q96_06325"/>
<name>A0A2S0L5B3_9FIRM</name>
<dbReference type="SFLD" id="SFLDG01067">
    <property type="entry name" value="SPASM/twitch_domain_containing"/>
    <property type="match status" value="1"/>
</dbReference>
<evidence type="ECO:0000313" key="8">
    <source>
        <dbReference type="Proteomes" id="UP000237883"/>
    </source>
</evidence>
<organism evidence="7 8">
    <name type="scientific">Mogibacterium diversum</name>
    <dbReference type="NCBI Taxonomy" id="114527"/>
    <lineage>
        <taxon>Bacteria</taxon>
        <taxon>Bacillati</taxon>
        <taxon>Bacillota</taxon>
        <taxon>Clostridia</taxon>
        <taxon>Peptostreptococcales</taxon>
        <taxon>Anaerovoracaceae</taxon>
        <taxon>Mogibacterium</taxon>
    </lineage>
</organism>
<evidence type="ECO:0000256" key="2">
    <source>
        <dbReference type="ARBA" id="ARBA00022723"/>
    </source>
</evidence>
<evidence type="ECO:0000256" key="1">
    <source>
        <dbReference type="ARBA" id="ARBA00022691"/>
    </source>
</evidence>
<dbReference type="InterPro" id="IPR026351">
    <property type="entry name" value="rSAM_ArsS-like"/>
</dbReference>
<feature type="domain" description="Arsenosugar biosynthesis radical SAM protein ArsS-like C-terminal" evidence="6">
    <location>
        <begin position="190"/>
        <end position="321"/>
    </location>
</feature>
<dbReference type="PANTHER" id="PTHR43728">
    <property type="entry name" value="SLR0304 PROTEIN"/>
    <property type="match status" value="1"/>
</dbReference>
<evidence type="ECO:0000256" key="4">
    <source>
        <dbReference type="ARBA" id="ARBA00023014"/>
    </source>
</evidence>
<dbReference type="Pfam" id="PF12345">
    <property type="entry name" value="DUF3641"/>
    <property type="match status" value="1"/>
</dbReference>
<dbReference type="InterPro" id="IPR024521">
    <property type="entry name" value="ArsS-like_C"/>
</dbReference>
<keyword evidence="8" id="KW-1185">Reference proteome</keyword>
<evidence type="ECO:0000259" key="5">
    <source>
        <dbReference type="Pfam" id="PF04055"/>
    </source>
</evidence>
<dbReference type="NCBIfam" id="TIGR04167">
    <property type="entry name" value="rSAM_SeCys"/>
    <property type="match status" value="1"/>
</dbReference>
<protein>
    <submittedName>
        <fullName evidence="7">Radical SAM protein</fullName>
    </submittedName>
</protein>
<dbReference type="Gene3D" id="3.20.20.70">
    <property type="entry name" value="Aldolase class I"/>
    <property type="match status" value="1"/>
</dbReference>
<dbReference type="SUPFAM" id="SSF102114">
    <property type="entry name" value="Radical SAM enzymes"/>
    <property type="match status" value="1"/>
</dbReference>
<dbReference type="GeneID" id="78391878"/>
<dbReference type="GO" id="GO:0051536">
    <property type="term" value="F:iron-sulfur cluster binding"/>
    <property type="evidence" value="ECO:0007669"/>
    <property type="project" value="UniProtKB-KW"/>
</dbReference>
<dbReference type="AlphaFoldDB" id="A0A2S0L5B3"/>
<keyword evidence="4" id="KW-0411">Iron-sulfur</keyword>
<dbReference type="CDD" id="cd01335">
    <property type="entry name" value="Radical_SAM"/>
    <property type="match status" value="1"/>
</dbReference>
<dbReference type="OrthoDB" id="9810775at2"/>
<evidence type="ECO:0000313" key="7">
    <source>
        <dbReference type="EMBL" id="AVM48482.1"/>
    </source>
</evidence>
<dbReference type="SFLD" id="SFLDS00029">
    <property type="entry name" value="Radical_SAM"/>
    <property type="match status" value="1"/>
</dbReference>
<dbReference type="InterPro" id="IPR007197">
    <property type="entry name" value="rSAM"/>
</dbReference>
<dbReference type="Proteomes" id="UP000237883">
    <property type="component" value="Chromosome"/>
</dbReference>
<dbReference type="EMBL" id="CP027228">
    <property type="protein sequence ID" value="AVM48482.1"/>
    <property type="molecule type" value="Genomic_DNA"/>
</dbReference>
<dbReference type="GO" id="GO:0046872">
    <property type="term" value="F:metal ion binding"/>
    <property type="evidence" value="ECO:0007669"/>
    <property type="project" value="UniProtKB-KW"/>
</dbReference>
<feature type="domain" description="Radical SAM core" evidence="5">
    <location>
        <begin position="34"/>
        <end position="178"/>
    </location>
</feature>
<sequence length="323" mass="36761">MKDRFKELDNVPDFQANIENPKVQKTDDMKVLQINVGRLCNLACKHCHVEAGPSRTEIMSKEVMDACLKTYNKWGFDTIDITGGAPEMNPNFRWFVEECCRISNHVIVRSSMVIMLEEGYEDLPEFYARNKVELVVSLPHYKAKKTNKQRGDSVFEGSIEMLKKLNALGYGTDSDLVLNMVYNPSGAFFPPNQQAMETEYKEKLGREYGISFNNLFCITNNPIGRFGKFLVQSGNFEGYMYKLYDAFNPETLENMMCRYQISVGWDGKVYDCDFNQAEGIEISTKQTIFDIADSDYEVRNICFDKHCYACTAGSGSSCGGTTE</sequence>
<accession>A0A2S0L5B3</accession>
<dbReference type="InterPro" id="IPR013785">
    <property type="entry name" value="Aldolase_TIM"/>
</dbReference>
<evidence type="ECO:0000256" key="3">
    <source>
        <dbReference type="ARBA" id="ARBA00023004"/>
    </source>
</evidence>
<keyword evidence="1" id="KW-0949">S-adenosyl-L-methionine</keyword>
<dbReference type="RefSeq" id="WP_106057537.1">
    <property type="nucleotide sequence ID" value="NZ_CP027228.1"/>
</dbReference>
<reference evidence="8" key="1">
    <citation type="submission" date="2018-02" db="EMBL/GenBank/DDBJ databases">
        <authorList>
            <person name="Holder M.E."/>
            <person name="Ajami N.J."/>
            <person name="Petrosino J.F."/>
        </authorList>
    </citation>
    <scope>NUCLEOTIDE SEQUENCE [LARGE SCALE GENOMIC DNA]</scope>
    <source>
        <strain evidence="8">CCUG 47132</strain>
    </source>
</reference>
<keyword evidence="2" id="KW-0479">Metal-binding</keyword>
<dbReference type="PANTHER" id="PTHR43728:SF1">
    <property type="entry name" value="FE-S OXIDOREDUCTASE"/>
    <property type="match status" value="1"/>
</dbReference>
<dbReference type="GO" id="GO:0003824">
    <property type="term" value="F:catalytic activity"/>
    <property type="evidence" value="ECO:0007669"/>
    <property type="project" value="InterPro"/>
</dbReference>
<proteinExistence type="predicted"/>
<dbReference type="InterPro" id="IPR058240">
    <property type="entry name" value="rSAM_sf"/>
</dbReference>
<evidence type="ECO:0000259" key="6">
    <source>
        <dbReference type="Pfam" id="PF12345"/>
    </source>
</evidence>
<keyword evidence="3" id="KW-0408">Iron</keyword>
<gene>
    <name evidence="7" type="ORF">C5Q96_06325</name>
</gene>